<dbReference type="STRING" id="49390.A0A068URD8"/>
<organism evidence="3 4">
    <name type="scientific">Coffea canephora</name>
    <name type="common">Robusta coffee</name>
    <dbReference type="NCBI Taxonomy" id="49390"/>
    <lineage>
        <taxon>Eukaryota</taxon>
        <taxon>Viridiplantae</taxon>
        <taxon>Streptophyta</taxon>
        <taxon>Embryophyta</taxon>
        <taxon>Tracheophyta</taxon>
        <taxon>Spermatophyta</taxon>
        <taxon>Magnoliopsida</taxon>
        <taxon>eudicotyledons</taxon>
        <taxon>Gunneridae</taxon>
        <taxon>Pentapetalae</taxon>
        <taxon>asterids</taxon>
        <taxon>lamiids</taxon>
        <taxon>Gentianales</taxon>
        <taxon>Rubiaceae</taxon>
        <taxon>Ixoroideae</taxon>
        <taxon>Gardenieae complex</taxon>
        <taxon>Bertiereae - Coffeeae clade</taxon>
        <taxon>Coffeeae</taxon>
        <taxon>Coffea</taxon>
    </lineage>
</organism>
<dbReference type="InParanoid" id="A0A068URD8"/>
<feature type="region of interest" description="Disordered" evidence="1">
    <location>
        <begin position="761"/>
        <end position="817"/>
    </location>
</feature>
<accession>A0A068URD8</accession>
<feature type="compositionally biased region" description="Acidic residues" evidence="1">
    <location>
        <begin position="178"/>
        <end position="193"/>
    </location>
</feature>
<dbReference type="AlphaFoldDB" id="A0A068URD8"/>
<gene>
    <name evidence="3" type="ORF">GSCOC_T00032009001</name>
</gene>
<dbReference type="PANTHER" id="PTHR21669">
    <property type="entry name" value="CAPZ-INTERACTING PROTEIN AND RELATED PROTEINS"/>
    <property type="match status" value="1"/>
</dbReference>
<feature type="compositionally biased region" description="Polar residues" evidence="1">
    <location>
        <begin position="800"/>
        <end position="817"/>
    </location>
</feature>
<dbReference type="GO" id="GO:0005634">
    <property type="term" value="C:nucleus"/>
    <property type="evidence" value="ECO:0007669"/>
    <property type="project" value="TreeGrafter"/>
</dbReference>
<proteinExistence type="predicted"/>
<feature type="compositionally biased region" description="Polar residues" evidence="1">
    <location>
        <begin position="362"/>
        <end position="379"/>
    </location>
</feature>
<feature type="compositionally biased region" description="Gly residues" evidence="1">
    <location>
        <begin position="1"/>
        <end position="29"/>
    </location>
</feature>
<dbReference type="PhylomeDB" id="A0A068URD8"/>
<dbReference type="Proteomes" id="UP000295252">
    <property type="component" value="Chromosome II"/>
</dbReference>
<name>A0A068URD8_COFCA</name>
<dbReference type="InterPro" id="IPR014840">
    <property type="entry name" value="HRD"/>
</dbReference>
<dbReference type="OrthoDB" id="68076at2759"/>
<dbReference type="OMA" id="GEYYHED"/>
<feature type="compositionally biased region" description="Polar residues" evidence="1">
    <location>
        <begin position="107"/>
        <end position="117"/>
    </location>
</feature>
<dbReference type="Pfam" id="PF08729">
    <property type="entry name" value="HUN"/>
    <property type="match status" value="1"/>
</dbReference>
<evidence type="ECO:0000313" key="3">
    <source>
        <dbReference type="EMBL" id="CDP11001.1"/>
    </source>
</evidence>
<dbReference type="GO" id="GO:0006325">
    <property type="term" value="P:chromatin organization"/>
    <property type="evidence" value="ECO:0007669"/>
    <property type="project" value="TreeGrafter"/>
</dbReference>
<evidence type="ECO:0000256" key="1">
    <source>
        <dbReference type="SAM" id="MobiDB-lite"/>
    </source>
</evidence>
<protein>
    <recommendedName>
        <fullName evidence="2">Hpc2-related domain-containing protein</fullName>
    </recommendedName>
</protein>
<feature type="domain" description="Hpc2-related" evidence="2">
    <location>
        <begin position="183"/>
        <end position="228"/>
    </location>
</feature>
<dbReference type="EMBL" id="HG739133">
    <property type="protein sequence ID" value="CDP11001.1"/>
    <property type="molecule type" value="Genomic_DNA"/>
</dbReference>
<feature type="compositionally biased region" description="Basic residues" evidence="1">
    <location>
        <begin position="262"/>
        <end position="271"/>
    </location>
</feature>
<feature type="region of interest" description="Disordered" evidence="1">
    <location>
        <begin position="1"/>
        <end position="40"/>
    </location>
</feature>
<feature type="compositionally biased region" description="Pro residues" evidence="1">
    <location>
        <begin position="120"/>
        <end position="131"/>
    </location>
</feature>
<feature type="region of interest" description="Disordered" evidence="1">
    <location>
        <begin position="66"/>
        <end position="162"/>
    </location>
</feature>
<evidence type="ECO:0000259" key="2">
    <source>
        <dbReference type="Pfam" id="PF08729"/>
    </source>
</evidence>
<feature type="compositionally biased region" description="Basic and acidic residues" evidence="1">
    <location>
        <begin position="397"/>
        <end position="408"/>
    </location>
</feature>
<feature type="region of interest" description="Disordered" evidence="1">
    <location>
        <begin position="232"/>
        <end position="276"/>
    </location>
</feature>
<evidence type="ECO:0000313" key="4">
    <source>
        <dbReference type="Proteomes" id="UP000295252"/>
    </source>
</evidence>
<dbReference type="PANTHER" id="PTHR21669:SF28">
    <property type="entry name" value="YEMANUCLEIN"/>
    <property type="match status" value="1"/>
</dbReference>
<feature type="region of interest" description="Disordered" evidence="1">
    <location>
        <begin position="727"/>
        <end position="749"/>
    </location>
</feature>
<feature type="region of interest" description="Disordered" evidence="1">
    <location>
        <begin position="309"/>
        <end position="329"/>
    </location>
</feature>
<feature type="region of interest" description="Disordered" evidence="1">
    <location>
        <begin position="348"/>
        <end position="419"/>
    </location>
</feature>
<sequence length="817" mass="88396">MDEVGGGGGSAGGAGGSESGGGGGGGGRSGTTSVEVGGERLRFRVELRPGETTIVSWKKLLKDANAHGHGAAAAAAAMGSSSTAAGASASASKPNGPGPGPDPAAPSSFSTQVNNHDNIPGPPPPPHPPSMDPRLAPVSFSGGQVGEKGETDAPQPPNRLNTVIERIERLYVGRASSDEEDLNDVVPDDDEYDTEDSFIDDTELDEYFQVDNSAIKHDGFFVNRGKLERVEPSMLPNEQPKKRRRKDGKGLDGSDDALNPGKHLKAGKKAGKPVPMFGRNASGLPTVIALPNVHGEDLKFQNQVNALEVSSKKRSHDSGEQPPLGVMNGDAVTLGKVSEQQKLGTHLANNQGNQMKEGCEYSDTSNQRSQEKTSYSQSKPLPGKALNNAALDQSIPQKEKSGIRERSEVGVADSKNSMQNVRVSYMQKREGSSARPKSTLLEKAIRDLEKMVAESRPPTAEAQDADNSSQGVKRRLPPEIKQKLAKVARLAQASHGKISKELVNRLMSIVGHLIQLRTLKRNLKIMVSMGLSAKQEKDNRVQLVKKEVAEMIKMRIPFMKSKAAEQQAGTSDDFQEISAEEKEAFKRKYSLDDALEDKICDLYDLYIEGLEEDAGPQVRKLYAELTALWPSGFMDNHGIKRAIYRAKDRRRALYGRHKDPEKIKRKKMLARKTEAARMEVHTVAQPVYIQEKSVADSSDHGTVLVNRPASSNTVAGAAVRMPVNFLNGSNVDRPKQEKIKGSASAHPDAIASEILQSKKIKRKPETELGDAAQFRPEKLLSVQGDDKNKSHKVQVAGSLPKSNPHPTGPTNFEQHFG</sequence>
<feature type="region of interest" description="Disordered" evidence="1">
    <location>
        <begin position="454"/>
        <end position="474"/>
    </location>
</feature>
<dbReference type="Gramene" id="CDP11001">
    <property type="protein sequence ID" value="CDP11001"/>
    <property type="gene ID" value="GSCOC_T00032009001"/>
</dbReference>
<feature type="region of interest" description="Disordered" evidence="1">
    <location>
        <begin position="174"/>
        <end position="193"/>
    </location>
</feature>
<keyword evidence="4" id="KW-1185">Reference proteome</keyword>
<reference evidence="4" key="1">
    <citation type="journal article" date="2014" name="Science">
        <title>The coffee genome provides insight into the convergent evolution of caffeine biosynthesis.</title>
        <authorList>
            <person name="Denoeud F."/>
            <person name="Carretero-Paulet L."/>
            <person name="Dereeper A."/>
            <person name="Droc G."/>
            <person name="Guyot R."/>
            <person name="Pietrella M."/>
            <person name="Zheng C."/>
            <person name="Alberti A."/>
            <person name="Anthony F."/>
            <person name="Aprea G."/>
            <person name="Aury J.M."/>
            <person name="Bento P."/>
            <person name="Bernard M."/>
            <person name="Bocs S."/>
            <person name="Campa C."/>
            <person name="Cenci A."/>
            <person name="Combes M.C."/>
            <person name="Crouzillat D."/>
            <person name="Da Silva C."/>
            <person name="Daddiego L."/>
            <person name="De Bellis F."/>
            <person name="Dussert S."/>
            <person name="Garsmeur O."/>
            <person name="Gayraud T."/>
            <person name="Guignon V."/>
            <person name="Jahn K."/>
            <person name="Jamilloux V."/>
            <person name="Joet T."/>
            <person name="Labadie K."/>
            <person name="Lan T."/>
            <person name="Leclercq J."/>
            <person name="Lepelley M."/>
            <person name="Leroy T."/>
            <person name="Li L.T."/>
            <person name="Librado P."/>
            <person name="Lopez L."/>
            <person name="Munoz A."/>
            <person name="Noel B."/>
            <person name="Pallavicini A."/>
            <person name="Perrotta G."/>
            <person name="Poncet V."/>
            <person name="Pot D."/>
            <person name="Priyono X."/>
            <person name="Rigoreau M."/>
            <person name="Rouard M."/>
            <person name="Rozas J."/>
            <person name="Tranchant-Dubreuil C."/>
            <person name="VanBuren R."/>
            <person name="Zhang Q."/>
            <person name="Andrade A.C."/>
            <person name="Argout X."/>
            <person name="Bertrand B."/>
            <person name="de Kochko A."/>
            <person name="Graziosi G."/>
            <person name="Henry R.J."/>
            <person name="Jayarama X."/>
            <person name="Ming R."/>
            <person name="Nagai C."/>
            <person name="Rounsley S."/>
            <person name="Sankoff D."/>
            <person name="Giuliano G."/>
            <person name="Albert V.A."/>
            <person name="Wincker P."/>
            <person name="Lashermes P."/>
        </authorList>
    </citation>
    <scope>NUCLEOTIDE SEQUENCE [LARGE SCALE GENOMIC DNA]</scope>
    <source>
        <strain evidence="4">cv. DH200-94</strain>
    </source>
</reference>
<dbReference type="FunCoup" id="A0A068URD8">
    <property type="interactions" value="1094"/>
</dbReference>
<feature type="compositionally biased region" description="Low complexity" evidence="1">
    <location>
        <begin position="67"/>
        <end position="95"/>
    </location>
</feature>